<dbReference type="RefSeq" id="WP_105239681.1">
    <property type="nucleotide sequence ID" value="NZ_CP023270.1"/>
</dbReference>
<keyword evidence="4" id="KW-1185">Reference proteome</keyword>
<feature type="domain" description="TadE-like" evidence="2">
    <location>
        <begin position="19"/>
        <end position="61"/>
    </location>
</feature>
<sequence>MRATRQYLNRIKTRTRQRGIAALEFSLTLTLLLLFICGVVGFGALFWMQQQLAAAAADGARAAVHARFNGQSDVPAVACLAAMRTFSAGSAVLCSATRAPCAWAGAGGAQADCATVAMTYNTQTWPLLETVRGLVTALPGTNRNWIPSRLHSQAVVQISQGTP</sequence>
<organism evidence="3 4">
    <name type="scientific">Achromobacter spanius</name>
    <dbReference type="NCBI Taxonomy" id="217203"/>
    <lineage>
        <taxon>Bacteria</taxon>
        <taxon>Pseudomonadati</taxon>
        <taxon>Pseudomonadota</taxon>
        <taxon>Betaproteobacteria</taxon>
        <taxon>Burkholderiales</taxon>
        <taxon>Alcaligenaceae</taxon>
        <taxon>Achromobacter</taxon>
    </lineage>
</organism>
<dbReference type="OrthoDB" id="8656688at2"/>
<dbReference type="Pfam" id="PF07811">
    <property type="entry name" value="TadE"/>
    <property type="match status" value="1"/>
</dbReference>
<dbReference type="EMBL" id="CP023270">
    <property type="protein sequence ID" value="AVJ28940.1"/>
    <property type="molecule type" value="Genomic_DNA"/>
</dbReference>
<name>A0A2S0IA71_9BURK</name>
<dbReference type="InterPro" id="IPR012495">
    <property type="entry name" value="TadE-like_dom"/>
</dbReference>
<dbReference type="AlphaFoldDB" id="A0A2S0IA71"/>
<dbReference type="Proteomes" id="UP000239477">
    <property type="component" value="Chromosome"/>
</dbReference>
<keyword evidence="1" id="KW-0812">Transmembrane</keyword>
<gene>
    <name evidence="3" type="ORF">CLM73_18470</name>
</gene>
<proteinExistence type="predicted"/>
<accession>A0A2S0IA71</accession>
<evidence type="ECO:0000259" key="2">
    <source>
        <dbReference type="Pfam" id="PF07811"/>
    </source>
</evidence>
<protein>
    <submittedName>
        <fullName evidence="3">Pilus assembly protein</fullName>
    </submittedName>
</protein>
<reference evidence="3 4" key="1">
    <citation type="submission" date="2017-09" db="EMBL/GenBank/DDBJ databases">
        <title>Genomic, metabolic, and phenotypic characteristics of bacterial isolates from the natural microbiome of the model nematode Caenorhabditis elegans.</title>
        <authorList>
            <person name="Zimmermann J."/>
            <person name="Obeng N."/>
            <person name="Yang W."/>
            <person name="Obeng O."/>
            <person name="Kissoyan K."/>
            <person name="Pees B."/>
            <person name="Dirksen P."/>
            <person name="Hoppner M."/>
            <person name="Franke A."/>
            <person name="Rosenstiel P."/>
            <person name="Leippe M."/>
            <person name="Dierking K."/>
            <person name="Kaleta C."/>
            <person name="Schulenburg H."/>
        </authorList>
    </citation>
    <scope>NUCLEOTIDE SEQUENCE [LARGE SCALE GENOMIC DNA]</scope>
    <source>
        <strain evidence="3 4">MYb73</strain>
    </source>
</reference>
<keyword evidence="1" id="KW-0472">Membrane</keyword>
<evidence type="ECO:0000313" key="4">
    <source>
        <dbReference type="Proteomes" id="UP000239477"/>
    </source>
</evidence>
<feature type="transmembrane region" description="Helical" evidence="1">
    <location>
        <begin position="21"/>
        <end position="48"/>
    </location>
</feature>
<evidence type="ECO:0000256" key="1">
    <source>
        <dbReference type="SAM" id="Phobius"/>
    </source>
</evidence>
<evidence type="ECO:0000313" key="3">
    <source>
        <dbReference type="EMBL" id="AVJ28940.1"/>
    </source>
</evidence>
<keyword evidence="1" id="KW-1133">Transmembrane helix</keyword>